<feature type="domain" description="Cysteine-rich" evidence="1">
    <location>
        <begin position="140"/>
        <end position="224"/>
    </location>
</feature>
<feature type="domain" description="Cysteine-rich" evidence="1">
    <location>
        <begin position="16"/>
        <end position="96"/>
    </location>
</feature>
<evidence type="ECO:0000313" key="3">
    <source>
        <dbReference type="Proteomes" id="UP000000466"/>
    </source>
</evidence>
<keyword evidence="3" id="KW-1185">Reference proteome</keyword>
<dbReference type="KEGG" id="saga:M5M_16700"/>
<organism evidence="2 3">
    <name type="scientific">Simiduia agarivorans (strain DSM 21679 / JCM 13881 / BCRC 17597 / SA1)</name>
    <dbReference type="NCBI Taxonomy" id="1117647"/>
    <lineage>
        <taxon>Bacteria</taxon>
        <taxon>Pseudomonadati</taxon>
        <taxon>Pseudomonadota</taxon>
        <taxon>Gammaproteobacteria</taxon>
        <taxon>Cellvibrionales</taxon>
        <taxon>Cellvibrionaceae</taxon>
        <taxon>Simiduia</taxon>
    </lineage>
</organism>
<name>K4KQC1_SIMAS</name>
<evidence type="ECO:0000259" key="1">
    <source>
        <dbReference type="Pfam" id="PF02754"/>
    </source>
</evidence>
<evidence type="ECO:0000313" key="2">
    <source>
        <dbReference type="EMBL" id="AFV00471.1"/>
    </source>
</evidence>
<dbReference type="AlphaFoldDB" id="K4KQC1"/>
<gene>
    <name evidence="2" type="ordered locus">M5M_16700</name>
</gene>
<dbReference type="PANTHER" id="PTHR30296">
    <property type="entry name" value="UNCHARACTERIZED PROTEIN YKGE"/>
    <property type="match status" value="1"/>
</dbReference>
<accession>K4KQC1</accession>
<dbReference type="Proteomes" id="UP000000466">
    <property type="component" value="Chromosome"/>
</dbReference>
<proteinExistence type="predicted"/>
<dbReference type="RefSeq" id="WP_015048623.1">
    <property type="nucleotide sequence ID" value="NC_018868.3"/>
</dbReference>
<dbReference type="Pfam" id="PF02754">
    <property type="entry name" value="CCG"/>
    <property type="match status" value="2"/>
</dbReference>
<dbReference type="InterPro" id="IPR004017">
    <property type="entry name" value="Cys_rich_dom"/>
</dbReference>
<sequence length="255" mass="28088">MHDSVKVYPAKPSRVYLYVTCLVDSFSPDTGFDAIALLEREGVAVDVVQGQTCCGQPAYNSGYRAEARKVAEAQMALFPEPWPIVILSGSCGGMMRKHYAELMPENVDVPAFSQRVYEFSEFLLHVLNVRLQDQGEATEITLHTSCAGRREMGIHEAGLALLAQLSRVTPIAHDYQSECCGFGGTFAVKHADISRAMAEDKTLHIAATGVQEFVSTDWGCMLNLNTTFEYQKASLRGRHLASFLAERTGLKRSSD</sequence>
<dbReference type="OrthoDB" id="9770306at2"/>
<dbReference type="STRING" id="1117647.M5M_16700"/>
<dbReference type="GO" id="GO:0016491">
    <property type="term" value="F:oxidoreductase activity"/>
    <property type="evidence" value="ECO:0007669"/>
    <property type="project" value="UniProtKB-ARBA"/>
</dbReference>
<dbReference type="PANTHER" id="PTHR30296:SF0">
    <property type="entry name" value="LACTATE UTILIZATION PROTEIN A"/>
    <property type="match status" value="1"/>
</dbReference>
<protein>
    <recommendedName>
        <fullName evidence="1">Cysteine-rich domain-containing protein</fullName>
    </recommendedName>
</protein>
<dbReference type="GO" id="GO:0005829">
    <property type="term" value="C:cytosol"/>
    <property type="evidence" value="ECO:0007669"/>
    <property type="project" value="TreeGrafter"/>
</dbReference>
<dbReference type="EMBL" id="CP003746">
    <property type="protein sequence ID" value="AFV00471.1"/>
    <property type="molecule type" value="Genomic_DNA"/>
</dbReference>
<dbReference type="HOGENOM" id="CLU_023081_1_0_6"/>
<reference evidence="2 3" key="1">
    <citation type="journal article" date="2013" name="Genome Announc.">
        <title>Complete genome sequence of Simiduia agarivorans SA1(T), a marine bacterium able to degrade a variety of polysaccharides.</title>
        <authorList>
            <person name="Lin S.Y."/>
            <person name="Shieh W.Y."/>
            <person name="Chen J.S."/>
            <person name="Tang S.L."/>
        </authorList>
    </citation>
    <scope>NUCLEOTIDE SEQUENCE [LARGE SCALE GENOMIC DNA]</scope>
    <source>
        <strain evidence="3">DSM 21679 / JCM 13881 / BCRC 17597 / SA1</strain>
    </source>
</reference>
<dbReference type="eggNOG" id="COG0247">
    <property type="taxonomic scope" value="Bacteria"/>
</dbReference>